<dbReference type="Proteomes" id="UP000052991">
    <property type="component" value="Unassembled WGS sequence"/>
</dbReference>
<evidence type="ECO:0000313" key="8">
    <source>
        <dbReference type="Proteomes" id="UP000053719"/>
    </source>
</evidence>
<reference evidence="5 6" key="1">
    <citation type="submission" date="2015-10" db="EMBL/GenBank/DDBJ databases">
        <title>Draft Genome Sequences of 11 Lactococcus lactis subspecies cremoris strains.</title>
        <authorList>
            <person name="Wels M."/>
            <person name="Backus L."/>
            <person name="Boekhorst J."/>
            <person name="Dijkstra A."/>
            <person name="Beerthuizen M."/>
            <person name="Kelly W."/>
            <person name="Siezen R."/>
            <person name="Bachmann H."/>
            <person name="Van Hijum S."/>
        </authorList>
    </citation>
    <scope>NUCLEOTIDE SEQUENCE [LARGE SCALE GENOMIC DNA]</scope>
    <source>
        <strain evidence="6">KF282</strain>
        <strain evidence="7">LMG9449</strain>
        <strain evidence="8">M20</strain>
        <strain evidence="5">N42</strain>
    </source>
</reference>
<evidence type="ECO:0000313" key="7">
    <source>
        <dbReference type="Proteomes" id="UP000053612"/>
    </source>
</evidence>
<evidence type="ECO:0000313" key="4">
    <source>
        <dbReference type="EMBL" id="KSU29833.1"/>
    </source>
</evidence>
<sequence>MLTSFLADCYIQLFYYTKNPYFVNIFHIRTSDLNKKTHLQEMS</sequence>
<dbReference type="AlphaFoldDB" id="A0A0V8B877"/>
<evidence type="ECO:0000313" key="2">
    <source>
        <dbReference type="EMBL" id="KSU18973.1"/>
    </source>
</evidence>
<protein>
    <submittedName>
        <fullName evidence="1">Uncharacterized protein</fullName>
    </submittedName>
</protein>
<evidence type="ECO:0000313" key="3">
    <source>
        <dbReference type="EMBL" id="KSU23164.1"/>
    </source>
</evidence>
<dbReference type="PATRIC" id="fig|1360.102.peg.1199"/>
<proteinExistence type="predicted"/>
<dbReference type="Proteomes" id="UP000053058">
    <property type="component" value="Unassembled WGS sequence"/>
</dbReference>
<comment type="caution">
    <text evidence="1">The sequence shown here is derived from an EMBL/GenBank/DDBJ whole genome shotgun (WGS) entry which is preliminary data.</text>
</comment>
<dbReference type="EMBL" id="LKLU01000007">
    <property type="protein sequence ID" value="KSU23164.1"/>
    <property type="molecule type" value="Genomic_DNA"/>
</dbReference>
<evidence type="ECO:0000313" key="5">
    <source>
        <dbReference type="Proteomes" id="UP000052991"/>
    </source>
</evidence>
<gene>
    <name evidence="1" type="ORF">KF282_0502</name>
    <name evidence="2" type="ORF">LMG9449_1127</name>
    <name evidence="3" type="ORF">M20_0235</name>
    <name evidence="4" type="ORF">N42_0219</name>
</gene>
<reference evidence="1" key="2">
    <citation type="journal article" date="2017" name="Genome Announc.">
        <title>Draft Genome Sequences of 24 Lactococcus lactis Strains.</title>
        <authorList>
            <person name="Backus L."/>
            <person name="Wels M."/>
            <person name="Boekhorst J."/>
            <person name="Dijkstra A.R."/>
            <person name="Beerthuyzen M."/>
            <person name="Kelly W.J."/>
            <person name="Siezen R.J."/>
            <person name="van Hijum S.A."/>
            <person name="Bachmann H."/>
        </authorList>
    </citation>
    <scope>NUCLEOTIDE SEQUENCE</scope>
    <source>
        <strain evidence="1">KF282</strain>
        <strain evidence="2">LMG9447</strain>
        <strain evidence="3">M20</strain>
        <strain evidence="4">N42</strain>
    </source>
</reference>
<dbReference type="Proteomes" id="UP000053612">
    <property type="component" value="Unassembled WGS sequence"/>
</dbReference>
<accession>A0A0V8B877</accession>
<dbReference type="EMBL" id="LKLW01000008">
    <property type="protein sequence ID" value="KSU29833.1"/>
    <property type="molecule type" value="Genomic_DNA"/>
</dbReference>
<evidence type="ECO:0000313" key="6">
    <source>
        <dbReference type="Proteomes" id="UP000053058"/>
    </source>
</evidence>
<dbReference type="Proteomes" id="UP000053719">
    <property type="component" value="Unassembled WGS sequence"/>
</dbReference>
<dbReference type="EMBL" id="LKLN01000009">
    <property type="protein sequence ID" value="KSU07706.1"/>
    <property type="molecule type" value="Genomic_DNA"/>
</dbReference>
<name>A0A0V8B877_LACLL</name>
<evidence type="ECO:0000313" key="1">
    <source>
        <dbReference type="EMBL" id="KSU07706.1"/>
    </source>
</evidence>
<organism evidence="1 6">
    <name type="scientific">Lactococcus lactis subsp. lactis</name>
    <name type="common">Streptococcus lactis</name>
    <dbReference type="NCBI Taxonomy" id="1360"/>
    <lineage>
        <taxon>Bacteria</taxon>
        <taxon>Bacillati</taxon>
        <taxon>Bacillota</taxon>
        <taxon>Bacilli</taxon>
        <taxon>Lactobacillales</taxon>
        <taxon>Streptococcaceae</taxon>
        <taxon>Lactococcus</taxon>
    </lineage>
</organism>
<dbReference type="EMBL" id="LKLS01000102">
    <property type="protein sequence ID" value="KSU18973.1"/>
    <property type="molecule type" value="Genomic_DNA"/>
</dbReference>